<accession>A0A9P6JUF5</accession>
<dbReference type="AlphaFoldDB" id="A0A9P6JUF5"/>
<gene>
    <name evidence="1" type="ORF">CPB83DRAFT_880456</name>
</gene>
<comment type="caution">
    <text evidence="1">The sequence shown here is derived from an EMBL/GenBank/DDBJ whole genome shotgun (WGS) entry which is preliminary data.</text>
</comment>
<evidence type="ECO:0000313" key="2">
    <source>
        <dbReference type="Proteomes" id="UP000807306"/>
    </source>
</evidence>
<dbReference type="OrthoDB" id="2886535at2759"/>
<sequence>MSRLPLEVIHLCVYHLDNDRDDINDISYTCHRLRDFCLPILFKSVTFTVLCSSPDLFLQKKTAHLKALAAHATIPTLVQSFDFVANDLARITEHKAHSPSTFSDYLVALIMAVQNFVNISHLALQCPDLIGPAMLNLFYFLPSLPRLVNLKLSIRPFKPLEIDPPLLLRELVLEDPIVISALAVVRDRDNCHTISIFSLSHIEKLTSRSIRHSQALFKTIKQQDGDCQLTNLTVLKLDVLELFFQDLLDFLTFCPNLRQLWIIRTTNGIIVHPPLSINATALQNLEEFMGPLVLAELIVPGRPIHTVHANDHLRTLEHDPEFDAAFSVEDLKFLGESSADITTLSFSLRERLAGQCLMGFISSFFPRLRSLELVVEVSSNLRQIPPDLTVADKDRPVNNMGLPLVEPVDEADKLGTQTYVQNFLESVEHGYETLIYGVALGKYALPTKIERLKIRLAHFESEAPGEDASNTMFFEPFSFSMMRRIIDALSTRYADLASVKLGYHTEKWRLGWEKREGGDWMVVEMPVDNVRPY</sequence>
<protein>
    <submittedName>
        <fullName evidence="1">Uncharacterized protein</fullName>
    </submittedName>
</protein>
<keyword evidence="2" id="KW-1185">Reference proteome</keyword>
<name>A0A9P6JUF5_9AGAR</name>
<evidence type="ECO:0000313" key="1">
    <source>
        <dbReference type="EMBL" id="KAF9532804.1"/>
    </source>
</evidence>
<reference evidence="1" key="1">
    <citation type="submission" date="2020-11" db="EMBL/GenBank/DDBJ databases">
        <authorList>
            <consortium name="DOE Joint Genome Institute"/>
            <person name="Ahrendt S."/>
            <person name="Riley R."/>
            <person name="Andreopoulos W."/>
            <person name="Labutti K."/>
            <person name="Pangilinan J."/>
            <person name="Ruiz-Duenas F.J."/>
            <person name="Barrasa J.M."/>
            <person name="Sanchez-Garcia M."/>
            <person name="Camarero S."/>
            <person name="Miyauchi S."/>
            <person name="Serrano A."/>
            <person name="Linde D."/>
            <person name="Babiker R."/>
            <person name="Drula E."/>
            <person name="Ayuso-Fernandez I."/>
            <person name="Pacheco R."/>
            <person name="Padilla G."/>
            <person name="Ferreira P."/>
            <person name="Barriuso J."/>
            <person name="Kellner H."/>
            <person name="Castanera R."/>
            <person name="Alfaro M."/>
            <person name="Ramirez L."/>
            <person name="Pisabarro A.G."/>
            <person name="Kuo A."/>
            <person name="Tritt A."/>
            <person name="Lipzen A."/>
            <person name="He G."/>
            <person name="Yan M."/>
            <person name="Ng V."/>
            <person name="Cullen D."/>
            <person name="Martin F."/>
            <person name="Rosso M.-N."/>
            <person name="Henrissat B."/>
            <person name="Hibbett D."/>
            <person name="Martinez A.T."/>
            <person name="Grigoriev I.V."/>
        </authorList>
    </citation>
    <scope>NUCLEOTIDE SEQUENCE</scope>
    <source>
        <strain evidence="1">CBS 506.95</strain>
    </source>
</reference>
<proteinExistence type="predicted"/>
<organism evidence="1 2">
    <name type="scientific">Crepidotus variabilis</name>
    <dbReference type="NCBI Taxonomy" id="179855"/>
    <lineage>
        <taxon>Eukaryota</taxon>
        <taxon>Fungi</taxon>
        <taxon>Dikarya</taxon>
        <taxon>Basidiomycota</taxon>
        <taxon>Agaricomycotina</taxon>
        <taxon>Agaricomycetes</taxon>
        <taxon>Agaricomycetidae</taxon>
        <taxon>Agaricales</taxon>
        <taxon>Agaricineae</taxon>
        <taxon>Crepidotaceae</taxon>
        <taxon>Crepidotus</taxon>
    </lineage>
</organism>
<dbReference type="EMBL" id="MU157830">
    <property type="protein sequence ID" value="KAF9532804.1"/>
    <property type="molecule type" value="Genomic_DNA"/>
</dbReference>
<dbReference type="Proteomes" id="UP000807306">
    <property type="component" value="Unassembled WGS sequence"/>
</dbReference>